<dbReference type="eggNOG" id="COG1868">
    <property type="taxonomic scope" value="Bacteria"/>
</dbReference>
<dbReference type="STRING" id="1245471.PCA10_42160"/>
<dbReference type="RefSeq" id="WP_016494082.1">
    <property type="nucleotide sequence ID" value="NC_021499.1"/>
</dbReference>
<feature type="domain" description="Flagellar motor switch protein FliN-like C-terminal" evidence="1">
    <location>
        <begin position="208"/>
        <end position="266"/>
    </location>
</feature>
<dbReference type="InterPro" id="IPR036429">
    <property type="entry name" value="SpoA-like_sf"/>
</dbReference>
<dbReference type="Gene3D" id="2.30.330.10">
    <property type="entry name" value="SpoA-like"/>
    <property type="match status" value="1"/>
</dbReference>
<organism evidence="2 3">
    <name type="scientific">Metapseudomonas resinovorans NBRC 106553</name>
    <dbReference type="NCBI Taxonomy" id="1245471"/>
    <lineage>
        <taxon>Bacteria</taxon>
        <taxon>Pseudomonadati</taxon>
        <taxon>Pseudomonadota</taxon>
        <taxon>Gammaproteobacteria</taxon>
        <taxon>Pseudomonadales</taxon>
        <taxon>Pseudomonadaceae</taxon>
        <taxon>Metapseudomonas</taxon>
    </lineage>
</organism>
<dbReference type="Pfam" id="PF01052">
    <property type="entry name" value="FliMN_C"/>
    <property type="match status" value="1"/>
</dbReference>
<accession>S6AUU3</accession>
<dbReference type="EMBL" id="AP013068">
    <property type="protein sequence ID" value="BAN49948.1"/>
    <property type="molecule type" value="Genomic_DNA"/>
</dbReference>
<protein>
    <recommendedName>
        <fullName evidence="1">Flagellar motor switch protein FliN-like C-terminal domain-containing protein</fullName>
    </recommendedName>
</protein>
<reference evidence="2 3" key="1">
    <citation type="journal article" date="2013" name="Genome Announc.">
        <title>Complete Genome Sequence of the Carbazole Degrader Pseudomonas resinovorans Strain CA10 (NBRC 106553).</title>
        <authorList>
            <person name="Shintani M."/>
            <person name="Hosoyama A."/>
            <person name="Ohji S."/>
            <person name="Tsuchikane K."/>
            <person name="Takarada H."/>
            <person name="Yamazoe A."/>
            <person name="Fujita N."/>
            <person name="Nojiri H."/>
        </authorList>
    </citation>
    <scope>NUCLEOTIDE SEQUENCE [LARGE SCALE GENOMIC DNA]</scope>
    <source>
        <strain evidence="2 3">NBRC 106553</strain>
    </source>
</reference>
<proteinExistence type="predicted"/>
<name>S6AUU3_METRE</name>
<dbReference type="SUPFAM" id="SSF101801">
    <property type="entry name" value="Surface presentation of antigens (SPOA)"/>
    <property type="match status" value="1"/>
</dbReference>
<dbReference type="HOGENOM" id="CLU_997024_0_0_6"/>
<evidence type="ECO:0000313" key="3">
    <source>
        <dbReference type="Proteomes" id="UP000015503"/>
    </source>
</evidence>
<sequence>MTGNSKVHHGVPADSLIRLKPQKLGRHHHRIPQHIKETARKYPRIISDYFLRSYRINLELNKVDVFEQPPQPVECIYRSVLGKVGFAIDRALLGEALECYYGGTSLPSHEETPVSTSEQRMRERLGLDICRIFGRTLVTGAGFGELERFDNAYEETLWEYVAELRYTSHLTGSESSLYIYLDAELTDQLTSLIKGPPPPRLAGDPLDNIKHLPVRLDCVLAQARMPLAQVLGLQVGDILSLRLKERVDVRVNQQPLFRGAIFEDDGTLFLTSIESVKTP</sequence>
<keyword evidence="3" id="KW-1185">Reference proteome</keyword>
<gene>
    <name evidence="2" type="ORF">PCA10_42160</name>
</gene>
<dbReference type="Proteomes" id="UP000015503">
    <property type="component" value="Chromosome"/>
</dbReference>
<dbReference type="InterPro" id="IPR001543">
    <property type="entry name" value="FliN-like_C"/>
</dbReference>
<dbReference type="OrthoDB" id="6539284at2"/>
<dbReference type="AlphaFoldDB" id="S6AUU3"/>
<dbReference type="PATRIC" id="fig|1245471.3.peg.4265"/>
<evidence type="ECO:0000259" key="1">
    <source>
        <dbReference type="Pfam" id="PF01052"/>
    </source>
</evidence>
<dbReference type="KEGG" id="pre:PCA10_42160"/>
<evidence type="ECO:0000313" key="2">
    <source>
        <dbReference type="EMBL" id="BAN49948.1"/>
    </source>
</evidence>